<evidence type="ECO:0000313" key="1">
    <source>
        <dbReference type="EMBL" id="KAI9904743.1"/>
    </source>
</evidence>
<protein>
    <submittedName>
        <fullName evidence="1">Uncharacterized protein</fullName>
    </submittedName>
</protein>
<keyword evidence="2" id="KW-1185">Reference proteome</keyword>
<dbReference type="EMBL" id="CM047940">
    <property type="protein sequence ID" value="KAI9904743.1"/>
    <property type="molecule type" value="Genomic_DNA"/>
</dbReference>
<reference evidence="1" key="1">
    <citation type="submission" date="2022-10" db="EMBL/GenBank/DDBJ databases">
        <title>Complete Genome of Trichothecium roseum strain YXFP-22015, a Plant Pathogen Isolated from Citrus.</title>
        <authorList>
            <person name="Wang Y."/>
            <person name="Zhu L."/>
        </authorList>
    </citation>
    <scope>NUCLEOTIDE SEQUENCE</scope>
    <source>
        <strain evidence="1">YXFP-22015</strain>
    </source>
</reference>
<proteinExistence type="predicted"/>
<dbReference type="Proteomes" id="UP001163324">
    <property type="component" value="Chromosome 1"/>
</dbReference>
<sequence>MALLDLIRAFGNDNRVLALSMGLAGVGIISIMYSILTSVRETHIIPPKEASTRYITQETEDALGLTTLENLISHPNYSVHEVAIRILCDRAINDQAVMDVLLEEVADADAEKRTRSLRVISMLAGQSSGFSGVSFLHTQATYRALIRALELSLLQHGPIKFTDPHWDEYWLRPVEERLVLTLFKELCRRYTAHMLVEEGYVEKWLVKQYWGDTPKQRITNFHDVAMWKSNRVVDIAEKIKQTRIGLKTLHNVGLVKLNSTALRDLRDPEDDDDVVMRLELAATSDDAHPEQVPRTVEQSEEERRLRRQHREAIVLNDGSRPLAREDIIERDNVSPN</sequence>
<evidence type="ECO:0000313" key="2">
    <source>
        <dbReference type="Proteomes" id="UP001163324"/>
    </source>
</evidence>
<accession>A0ACC0VG54</accession>
<gene>
    <name evidence="1" type="ORF">N3K66_001272</name>
</gene>
<name>A0ACC0VG54_9HYPO</name>
<organism evidence="1 2">
    <name type="scientific">Trichothecium roseum</name>
    <dbReference type="NCBI Taxonomy" id="47278"/>
    <lineage>
        <taxon>Eukaryota</taxon>
        <taxon>Fungi</taxon>
        <taxon>Dikarya</taxon>
        <taxon>Ascomycota</taxon>
        <taxon>Pezizomycotina</taxon>
        <taxon>Sordariomycetes</taxon>
        <taxon>Hypocreomycetidae</taxon>
        <taxon>Hypocreales</taxon>
        <taxon>Hypocreales incertae sedis</taxon>
        <taxon>Trichothecium</taxon>
    </lineage>
</organism>
<comment type="caution">
    <text evidence="1">The sequence shown here is derived from an EMBL/GenBank/DDBJ whole genome shotgun (WGS) entry which is preliminary data.</text>
</comment>